<keyword evidence="10" id="KW-0902">Two-component regulatory system</keyword>
<dbReference type="Pfam" id="PF00512">
    <property type="entry name" value="HisKA"/>
    <property type="match status" value="1"/>
</dbReference>
<evidence type="ECO:0000256" key="8">
    <source>
        <dbReference type="ARBA" id="ARBA00022777"/>
    </source>
</evidence>
<dbReference type="SMART" id="SM00304">
    <property type="entry name" value="HAMP"/>
    <property type="match status" value="1"/>
</dbReference>
<dbReference type="RefSeq" id="WP_310223751.1">
    <property type="nucleotide sequence ID" value="NZ_JAVDSB010000001.1"/>
</dbReference>
<dbReference type="InterPro" id="IPR036097">
    <property type="entry name" value="HisK_dim/P_sf"/>
</dbReference>
<evidence type="ECO:0000256" key="10">
    <source>
        <dbReference type="ARBA" id="ARBA00023012"/>
    </source>
</evidence>
<evidence type="ECO:0000256" key="12">
    <source>
        <dbReference type="SAM" id="Phobius"/>
    </source>
</evidence>
<keyword evidence="7" id="KW-0547">Nucleotide-binding</keyword>
<dbReference type="CDD" id="cd00082">
    <property type="entry name" value="HisKA"/>
    <property type="match status" value="1"/>
</dbReference>
<keyword evidence="5" id="KW-0597">Phosphoprotein</keyword>
<dbReference type="SMART" id="SM00388">
    <property type="entry name" value="HisKA"/>
    <property type="match status" value="1"/>
</dbReference>
<evidence type="ECO:0000259" key="13">
    <source>
        <dbReference type="PROSITE" id="PS50109"/>
    </source>
</evidence>
<keyword evidence="16" id="KW-1185">Reference proteome</keyword>
<keyword evidence="8 15" id="KW-0418">Kinase</keyword>
<keyword evidence="9" id="KW-0067">ATP-binding</keyword>
<dbReference type="CDD" id="cd06225">
    <property type="entry name" value="HAMP"/>
    <property type="match status" value="1"/>
</dbReference>
<comment type="subcellular location">
    <subcellularLocation>
        <location evidence="2">Cell membrane</location>
        <topology evidence="2">Multi-pass membrane protein</topology>
    </subcellularLocation>
</comment>
<dbReference type="PROSITE" id="PS50885">
    <property type="entry name" value="HAMP"/>
    <property type="match status" value="1"/>
</dbReference>
<dbReference type="Gene3D" id="6.10.340.10">
    <property type="match status" value="1"/>
</dbReference>
<dbReference type="Gene3D" id="1.10.287.130">
    <property type="match status" value="1"/>
</dbReference>
<dbReference type="GO" id="GO:0016301">
    <property type="term" value="F:kinase activity"/>
    <property type="evidence" value="ECO:0007669"/>
    <property type="project" value="UniProtKB-KW"/>
</dbReference>
<dbReference type="InterPro" id="IPR003594">
    <property type="entry name" value="HATPase_dom"/>
</dbReference>
<dbReference type="InterPro" id="IPR005467">
    <property type="entry name" value="His_kinase_dom"/>
</dbReference>
<dbReference type="InterPro" id="IPR003660">
    <property type="entry name" value="HAMP_dom"/>
</dbReference>
<dbReference type="Proteomes" id="UP001267290">
    <property type="component" value="Unassembled WGS sequence"/>
</dbReference>
<evidence type="ECO:0000256" key="1">
    <source>
        <dbReference type="ARBA" id="ARBA00000085"/>
    </source>
</evidence>
<keyword evidence="12" id="KW-1133">Transmembrane helix</keyword>
<protein>
    <recommendedName>
        <fullName evidence="3">histidine kinase</fullName>
        <ecNumber evidence="3">2.7.13.3</ecNumber>
    </recommendedName>
</protein>
<evidence type="ECO:0000256" key="4">
    <source>
        <dbReference type="ARBA" id="ARBA00022475"/>
    </source>
</evidence>
<proteinExistence type="predicted"/>
<dbReference type="InterPro" id="IPR004358">
    <property type="entry name" value="Sig_transdc_His_kin-like_C"/>
</dbReference>
<name>A0ABU1NQ56_9BACL</name>
<dbReference type="EMBL" id="JAVDSB010000001">
    <property type="protein sequence ID" value="MDR6549616.1"/>
    <property type="molecule type" value="Genomic_DNA"/>
</dbReference>
<evidence type="ECO:0000256" key="11">
    <source>
        <dbReference type="ARBA" id="ARBA00023136"/>
    </source>
</evidence>
<sequence>MLKRWVMGKYNSLYIKIFLSFLATCVLFFIGLFVFWNYYFTDLFYKDKIELLEKRNTEIARLLNSVQDGTISIRELKYTVRILARSINGQVWLVDEKGNISNGSSDSEGRAIPKQMDTLFIDGLHGRTGHSMISLETPEGKRNLFAFYAPYQLNDQPMVIILHFPAGDVREVISAVRLNILLPLLFSLIAVGFILFIVSRKLAGPLQQMNRAALELAHGDFKTRVPVNSQDEVGQLAKSFNFMVEKLEEWEETRQEFLANVSHELRSPLTTLRGFIIAMNDHIIPQEKYPHYLTICEQEVQRLQRLVADLLDLAQIQNGVDVFRLRPVDMIELLEDSMELLKPAMKEKHISLHLILPETHVEGCYILLDPDRFAQIIHNLIYNSFKFTPEGGTVTLALEENEKEVHLYIRDTGAGMTASELSRIWDRFYKADEARTSKADGISGTGLGLTIVKHLVTGMNGTINARSRVGEGTEFHIVFARKS</sequence>
<dbReference type="InterPro" id="IPR003661">
    <property type="entry name" value="HisK_dim/P_dom"/>
</dbReference>
<reference evidence="15 16" key="1">
    <citation type="submission" date="2023-07" db="EMBL/GenBank/DDBJ databases">
        <title>Sorghum-associated microbial communities from plants grown in Nebraska, USA.</title>
        <authorList>
            <person name="Schachtman D."/>
        </authorList>
    </citation>
    <scope>NUCLEOTIDE SEQUENCE [LARGE SCALE GENOMIC DNA]</scope>
    <source>
        <strain evidence="15 16">CC258</strain>
    </source>
</reference>
<dbReference type="PANTHER" id="PTHR45453">
    <property type="entry name" value="PHOSPHATE REGULON SENSOR PROTEIN PHOR"/>
    <property type="match status" value="1"/>
</dbReference>
<dbReference type="Pfam" id="PF00672">
    <property type="entry name" value="HAMP"/>
    <property type="match status" value="1"/>
</dbReference>
<evidence type="ECO:0000313" key="16">
    <source>
        <dbReference type="Proteomes" id="UP001267290"/>
    </source>
</evidence>
<comment type="caution">
    <text evidence="15">The sequence shown here is derived from an EMBL/GenBank/DDBJ whole genome shotgun (WGS) entry which is preliminary data.</text>
</comment>
<feature type="transmembrane region" description="Helical" evidence="12">
    <location>
        <begin position="12"/>
        <end position="36"/>
    </location>
</feature>
<comment type="catalytic activity">
    <reaction evidence="1">
        <text>ATP + protein L-histidine = ADP + protein N-phospho-L-histidine.</text>
        <dbReference type="EC" id="2.7.13.3"/>
    </reaction>
</comment>
<dbReference type="SUPFAM" id="SSF47384">
    <property type="entry name" value="Homodimeric domain of signal transducing histidine kinase"/>
    <property type="match status" value="1"/>
</dbReference>
<dbReference type="PRINTS" id="PR00344">
    <property type="entry name" value="BCTRLSENSOR"/>
</dbReference>
<keyword evidence="4" id="KW-1003">Cell membrane</keyword>
<evidence type="ECO:0000256" key="5">
    <source>
        <dbReference type="ARBA" id="ARBA00022553"/>
    </source>
</evidence>
<dbReference type="InterPro" id="IPR036890">
    <property type="entry name" value="HATPase_C_sf"/>
</dbReference>
<evidence type="ECO:0000256" key="6">
    <source>
        <dbReference type="ARBA" id="ARBA00022679"/>
    </source>
</evidence>
<dbReference type="Gene3D" id="3.30.565.10">
    <property type="entry name" value="Histidine kinase-like ATPase, C-terminal domain"/>
    <property type="match status" value="1"/>
</dbReference>
<feature type="domain" description="Histidine kinase" evidence="13">
    <location>
        <begin position="260"/>
        <end position="483"/>
    </location>
</feature>
<evidence type="ECO:0000259" key="14">
    <source>
        <dbReference type="PROSITE" id="PS50885"/>
    </source>
</evidence>
<dbReference type="PROSITE" id="PS50109">
    <property type="entry name" value="HIS_KIN"/>
    <property type="match status" value="1"/>
</dbReference>
<dbReference type="Pfam" id="PF02518">
    <property type="entry name" value="HATPase_c"/>
    <property type="match status" value="1"/>
</dbReference>
<evidence type="ECO:0000256" key="3">
    <source>
        <dbReference type="ARBA" id="ARBA00012438"/>
    </source>
</evidence>
<evidence type="ECO:0000256" key="2">
    <source>
        <dbReference type="ARBA" id="ARBA00004651"/>
    </source>
</evidence>
<evidence type="ECO:0000256" key="9">
    <source>
        <dbReference type="ARBA" id="ARBA00022840"/>
    </source>
</evidence>
<gene>
    <name evidence="15" type="ORF">J2736_000799</name>
</gene>
<dbReference type="SMART" id="SM00387">
    <property type="entry name" value="HATPase_c"/>
    <property type="match status" value="1"/>
</dbReference>
<keyword evidence="12" id="KW-0812">Transmembrane</keyword>
<evidence type="ECO:0000313" key="15">
    <source>
        <dbReference type="EMBL" id="MDR6549616.1"/>
    </source>
</evidence>
<dbReference type="SUPFAM" id="SSF55874">
    <property type="entry name" value="ATPase domain of HSP90 chaperone/DNA topoisomerase II/histidine kinase"/>
    <property type="match status" value="1"/>
</dbReference>
<keyword evidence="6" id="KW-0808">Transferase</keyword>
<evidence type="ECO:0000256" key="7">
    <source>
        <dbReference type="ARBA" id="ARBA00022741"/>
    </source>
</evidence>
<organism evidence="15 16">
    <name type="scientific">Paenibacillus qinlingensis</name>
    <dbReference type="NCBI Taxonomy" id="1837343"/>
    <lineage>
        <taxon>Bacteria</taxon>
        <taxon>Bacillati</taxon>
        <taxon>Bacillota</taxon>
        <taxon>Bacilli</taxon>
        <taxon>Bacillales</taxon>
        <taxon>Paenibacillaceae</taxon>
        <taxon>Paenibacillus</taxon>
    </lineage>
</organism>
<keyword evidence="11 12" id="KW-0472">Membrane</keyword>
<feature type="transmembrane region" description="Helical" evidence="12">
    <location>
        <begin position="180"/>
        <end position="199"/>
    </location>
</feature>
<dbReference type="EC" id="2.7.13.3" evidence="3"/>
<dbReference type="InterPro" id="IPR050351">
    <property type="entry name" value="BphY/WalK/GraS-like"/>
</dbReference>
<dbReference type="SUPFAM" id="SSF158472">
    <property type="entry name" value="HAMP domain-like"/>
    <property type="match status" value="1"/>
</dbReference>
<accession>A0ABU1NQ56</accession>
<dbReference type="PANTHER" id="PTHR45453:SF1">
    <property type="entry name" value="PHOSPHATE REGULON SENSOR PROTEIN PHOR"/>
    <property type="match status" value="1"/>
</dbReference>
<feature type="domain" description="HAMP" evidence="14">
    <location>
        <begin position="200"/>
        <end position="252"/>
    </location>
</feature>